<reference evidence="1" key="1">
    <citation type="submission" date="2020-11" db="EMBL/GenBank/DDBJ databases">
        <authorList>
            <person name="Tran Van P."/>
        </authorList>
    </citation>
    <scope>NUCLEOTIDE SEQUENCE</scope>
</reference>
<accession>A0A7R8ZJL9</accession>
<organism evidence="1">
    <name type="scientific">Cyprideis torosa</name>
    <dbReference type="NCBI Taxonomy" id="163714"/>
    <lineage>
        <taxon>Eukaryota</taxon>
        <taxon>Metazoa</taxon>
        <taxon>Ecdysozoa</taxon>
        <taxon>Arthropoda</taxon>
        <taxon>Crustacea</taxon>
        <taxon>Oligostraca</taxon>
        <taxon>Ostracoda</taxon>
        <taxon>Podocopa</taxon>
        <taxon>Podocopida</taxon>
        <taxon>Cytherocopina</taxon>
        <taxon>Cytheroidea</taxon>
        <taxon>Cytherideidae</taxon>
        <taxon>Cyprideis</taxon>
    </lineage>
</organism>
<sequence length="259" mass="29510">MAGKFVFVLLLSTCVVLSIQQDPEKSTADDIVRVKRDVASSSHNGRDPRIFGRFLRRLFFPNRPFFFNTNIPGFEISGCSQSQLDRCIPPKLPVTVTPDLWRNVTYCALETLGLIDANDPAANVLLNGINTNVINQLGTFNDWKIRTLLSAWNEACFNVNPQQLALLEYDAKYEEAARKRNQTLLLTNNARRRQEKESWFTVDVGDVDDITDTDITDSRRRHLRQSSPTSPTVVADIPDSRRRHPRCLYDAVPWMSLLV</sequence>
<proteinExistence type="predicted"/>
<dbReference type="AlphaFoldDB" id="A0A7R8ZJL9"/>
<evidence type="ECO:0000313" key="1">
    <source>
        <dbReference type="EMBL" id="CAD7226273.1"/>
    </source>
</evidence>
<dbReference type="EMBL" id="OB660792">
    <property type="protein sequence ID" value="CAD7226273.1"/>
    <property type="molecule type" value="Genomic_DNA"/>
</dbReference>
<name>A0A7R8ZJL9_9CRUS</name>
<protein>
    <submittedName>
        <fullName evidence="1">Uncharacterized protein</fullName>
    </submittedName>
</protein>
<gene>
    <name evidence="1" type="ORF">CTOB1V02_LOCUS4196</name>
</gene>